<dbReference type="GO" id="GO:0036383">
    <property type="term" value="F:3-hydroxy-9,10-secoandrosta-1,3,5(10)-triene-9,17-dione monooxygenase activity"/>
    <property type="evidence" value="ECO:0007669"/>
    <property type="project" value="UniProtKB-EC"/>
</dbReference>
<keyword evidence="1 5" id="KW-0560">Oxidoreductase</keyword>
<evidence type="ECO:0000256" key="1">
    <source>
        <dbReference type="ARBA" id="ARBA00023002"/>
    </source>
</evidence>
<dbReference type="InterPro" id="IPR009100">
    <property type="entry name" value="AcylCoA_DH/oxidase_NM_dom_sf"/>
</dbReference>
<evidence type="ECO:0000313" key="6">
    <source>
        <dbReference type="Proteomes" id="UP001183648"/>
    </source>
</evidence>
<feature type="domain" description="Acyl-CoA dehydrogenase C-terminal" evidence="4">
    <location>
        <begin position="234"/>
        <end position="366"/>
    </location>
</feature>
<dbReference type="PIRSF" id="PIRSF016578">
    <property type="entry name" value="HsaA"/>
    <property type="match status" value="1"/>
</dbReference>
<protein>
    <submittedName>
        <fullName evidence="5">3-hydroxy-9,10-secoandrosta-1,3,5(10)-triene-9, 17-dione monooxygenase</fullName>
        <ecNumber evidence="5">1.14.14.12</ecNumber>
    </submittedName>
</protein>
<organism evidence="5 6">
    <name type="scientific">Nocardioides marmoribigeumensis</name>
    <dbReference type="NCBI Taxonomy" id="433649"/>
    <lineage>
        <taxon>Bacteria</taxon>
        <taxon>Bacillati</taxon>
        <taxon>Actinomycetota</taxon>
        <taxon>Actinomycetes</taxon>
        <taxon>Propionibacteriales</taxon>
        <taxon>Nocardioidaceae</taxon>
        <taxon>Nocardioides</taxon>
    </lineage>
</organism>
<comment type="caution">
    <text evidence="5">The sequence shown here is derived from an EMBL/GenBank/DDBJ whole genome shotgun (WGS) entry which is preliminary data.</text>
</comment>
<feature type="domain" description="Acyl-CoA dehydrogenase/oxidase N-terminal" evidence="3">
    <location>
        <begin position="4"/>
        <end position="101"/>
    </location>
</feature>
<sequence length="388" mass="43095">MSQAVLDGVRDLLPTFRSRADEAERLRVVPDASIKELSETGFFKLLQPRRFDGHESDPETFYTAVKEIAGACGSTAWVSSVVGVHPWQVALFPDEAQQAVWGSDTDTRLSSSYAPTGKAQQVEGGFQLSGRWSFSSGCDHCQWVLLGGLVFNAEGQVVDFRTFMVPRKDYTIEDVWNVVGLRGTGSNDIVVDDVFIPEAFTLSMSDTGRCFGPGQEQNTSDLYKLPFHSVFTMTISTPIIGMAYGAYAEHVEMQQKRVRAAYLAEKTSQDPYATVRIARAANEIDSAWVLQMHNLRELQASVAKGERIPLQLRLKVRRDQVIASERAIRAIDMMFEASGGRALAEGTYLQRQWRDAHAGRVHAANDPERALAMFGSLEFGHKIDPGMY</sequence>
<dbReference type="InterPro" id="IPR050741">
    <property type="entry name" value="Acyl-CoA_dehydrogenase"/>
</dbReference>
<dbReference type="CDD" id="cd01159">
    <property type="entry name" value="NcnH"/>
    <property type="match status" value="1"/>
</dbReference>
<dbReference type="NCBIfam" id="NF045629">
    <property type="entry name" value="monooxsub_HsaA"/>
    <property type="match status" value="1"/>
</dbReference>
<dbReference type="RefSeq" id="WP_310306418.1">
    <property type="nucleotide sequence ID" value="NZ_BAAAPS010000006.1"/>
</dbReference>
<gene>
    <name evidence="5" type="ORF">J2S63_004161</name>
</gene>
<keyword evidence="6" id="KW-1185">Reference proteome</keyword>
<dbReference type="EMBL" id="JAVDYG010000001">
    <property type="protein sequence ID" value="MDR7364608.1"/>
    <property type="molecule type" value="Genomic_DNA"/>
</dbReference>
<dbReference type="SUPFAM" id="SSF47203">
    <property type="entry name" value="Acyl-CoA dehydrogenase C-terminal domain-like"/>
    <property type="match status" value="1"/>
</dbReference>
<dbReference type="PANTHER" id="PTHR48083:SF19">
    <property type="entry name" value="FLAVIN-DEPENDENT MONOOXYGENASE, OXYGENASE SUBUNIT HSAA"/>
    <property type="match status" value="1"/>
</dbReference>
<dbReference type="InterPro" id="IPR054617">
    <property type="entry name" value="HsaA"/>
</dbReference>
<comment type="similarity">
    <text evidence="2">Belongs to the HpaH/HsaA monooxygenase family.</text>
</comment>
<dbReference type="InterPro" id="IPR037069">
    <property type="entry name" value="AcylCoA_DH/ox_N_sf"/>
</dbReference>
<dbReference type="Proteomes" id="UP001183648">
    <property type="component" value="Unassembled WGS sequence"/>
</dbReference>
<evidence type="ECO:0000259" key="4">
    <source>
        <dbReference type="Pfam" id="PF08028"/>
    </source>
</evidence>
<dbReference type="Gene3D" id="1.10.540.10">
    <property type="entry name" value="Acyl-CoA dehydrogenase/oxidase, N-terminal domain"/>
    <property type="match status" value="1"/>
</dbReference>
<evidence type="ECO:0000313" key="5">
    <source>
        <dbReference type="EMBL" id="MDR7364608.1"/>
    </source>
</evidence>
<dbReference type="InterPro" id="IPR013107">
    <property type="entry name" value="Acyl-CoA_DH_C"/>
</dbReference>
<dbReference type="Pfam" id="PF02771">
    <property type="entry name" value="Acyl-CoA_dh_N"/>
    <property type="match status" value="1"/>
</dbReference>
<dbReference type="Gene3D" id="1.20.140.10">
    <property type="entry name" value="Butyryl-CoA Dehydrogenase, subunit A, domain 3"/>
    <property type="match status" value="1"/>
</dbReference>
<accession>A0ABU2C1S2</accession>
<dbReference type="PANTHER" id="PTHR48083">
    <property type="entry name" value="MEDIUM-CHAIN SPECIFIC ACYL-COA DEHYDROGENASE, MITOCHONDRIAL-RELATED"/>
    <property type="match status" value="1"/>
</dbReference>
<evidence type="ECO:0000256" key="2">
    <source>
        <dbReference type="ARBA" id="ARBA00049661"/>
    </source>
</evidence>
<dbReference type="EC" id="1.14.14.12" evidence="5"/>
<dbReference type="Pfam" id="PF08028">
    <property type="entry name" value="Acyl-CoA_dh_2"/>
    <property type="match status" value="1"/>
</dbReference>
<dbReference type="InterPro" id="IPR013786">
    <property type="entry name" value="AcylCoA_DH/ox_N"/>
</dbReference>
<keyword evidence="5" id="KW-0503">Monooxygenase</keyword>
<proteinExistence type="inferred from homology"/>
<dbReference type="InterPro" id="IPR046373">
    <property type="entry name" value="Acyl-CoA_Oxase/DH_mid-dom_sf"/>
</dbReference>
<name>A0ABU2C1S2_9ACTN</name>
<evidence type="ECO:0000259" key="3">
    <source>
        <dbReference type="Pfam" id="PF02771"/>
    </source>
</evidence>
<dbReference type="Gene3D" id="2.40.110.10">
    <property type="entry name" value="Butyryl-CoA Dehydrogenase, subunit A, domain 2"/>
    <property type="match status" value="1"/>
</dbReference>
<reference evidence="5 6" key="1">
    <citation type="submission" date="2023-07" db="EMBL/GenBank/DDBJ databases">
        <title>Sequencing the genomes of 1000 actinobacteria strains.</title>
        <authorList>
            <person name="Klenk H.-P."/>
        </authorList>
    </citation>
    <scope>NUCLEOTIDE SEQUENCE [LARGE SCALE GENOMIC DNA]</scope>
    <source>
        <strain evidence="5 6">DSM 19426</strain>
    </source>
</reference>
<dbReference type="InterPro" id="IPR036250">
    <property type="entry name" value="AcylCo_DH-like_C"/>
</dbReference>
<dbReference type="SUPFAM" id="SSF56645">
    <property type="entry name" value="Acyl-CoA dehydrogenase NM domain-like"/>
    <property type="match status" value="1"/>
</dbReference>